<dbReference type="PROSITE" id="PS50123">
    <property type="entry name" value="CHER"/>
    <property type="match status" value="1"/>
</dbReference>
<evidence type="ECO:0000259" key="6">
    <source>
        <dbReference type="PROSITE" id="PS50123"/>
    </source>
</evidence>
<reference evidence="7 8" key="1">
    <citation type="journal article" date="2017" name="Nat. Commun.">
        <title>In situ click chemistry generation of cyclooxygenase-2 inhibitors.</title>
        <authorList>
            <person name="Bhardwaj A."/>
            <person name="Kaur J."/>
            <person name="Wuest M."/>
            <person name="Wuest F."/>
        </authorList>
    </citation>
    <scope>NUCLEOTIDE SEQUENCE [LARGE SCALE GENOMIC DNA]</scope>
    <source>
        <strain evidence="7">S2_018_000_R2_106</strain>
    </source>
</reference>
<evidence type="ECO:0000313" key="8">
    <source>
        <dbReference type="Proteomes" id="UP000320948"/>
    </source>
</evidence>
<protein>
    <recommendedName>
        <fullName evidence="2">protein-glutamate O-methyltransferase</fullName>
        <ecNumber evidence="2">2.1.1.80</ecNumber>
    </recommendedName>
</protein>
<keyword evidence="3" id="KW-0489">Methyltransferase</keyword>
<dbReference type="AlphaFoldDB" id="A0A6N4RAK6"/>
<dbReference type="InterPro" id="IPR036804">
    <property type="entry name" value="CheR_N_sf"/>
</dbReference>
<dbReference type="Pfam" id="PF01739">
    <property type="entry name" value="CheR"/>
    <property type="match status" value="1"/>
</dbReference>
<dbReference type="EC" id="2.1.1.80" evidence="2"/>
<dbReference type="PANTHER" id="PTHR24422:SF10">
    <property type="entry name" value="CHEMOTAXIS PROTEIN METHYLTRANSFERASE 2"/>
    <property type="match status" value="1"/>
</dbReference>
<keyword evidence="4" id="KW-0808">Transferase</keyword>
<dbReference type="GO" id="GO:0008983">
    <property type="term" value="F:protein-glutamate O-methyltransferase activity"/>
    <property type="evidence" value="ECO:0007669"/>
    <property type="project" value="UniProtKB-EC"/>
</dbReference>
<comment type="caution">
    <text evidence="7">The sequence shown here is derived from an EMBL/GenBank/DDBJ whole genome shotgun (WGS) entry which is preliminary data.</text>
</comment>
<dbReference type="PANTHER" id="PTHR24422">
    <property type="entry name" value="CHEMOTAXIS PROTEIN METHYLTRANSFERASE"/>
    <property type="match status" value="1"/>
</dbReference>
<comment type="catalytic activity">
    <reaction evidence="1">
        <text>L-glutamyl-[protein] + S-adenosyl-L-methionine = [protein]-L-glutamate 5-O-methyl ester + S-adenosyl-L-homocysteine</text>
        <dbReference type="Rhea" id="RHEA:24452"/>
        <dbReference type="Rhea" id="RHEA-COMP:10208"/>
        <dbReference type="Rhea" id="RHEA-COMP:10311"/>
        <dbReference type="ChEBI" id="CHEBI:29973"/>
        <dbReference type="ChEBI" id="CHEBI:57856"/>
        <dbReference type="ChEBI" id="CHEBI:59789"/>
        <dbReference type="ChEBI" id="CHEBI:82795"/>
        <dbReference type="EC" id="2.1.1.80"/>
    </reaction>
</comment>
<organism evidence="7 8">
    <name type="scientific">Blastochloris viridis</name>
    <name type="common">Rhodopseudomonas viridis</name>
    <dbReference type="NCBI Taxonomy" id="1079"/>
    <lineage>
        <taxon>Bacteria</taxon>
        <taxon>Pseudomonadati</taxon>
        <taxon>Pseudomonadota</taxon>
        <taxon>Alphaproteobacteria</taxon>
        <taxon>Hyphomicrobiales</taxon>
        <taxon>Blastochloridaceae</taxon>
        <taxon>Blastochloris</taxon>
    </lineage>
</organism>
<dbReference type="Gene3D" id="1.10.155.10">
    <property type="entry name" value="Chemotaxis receptor methyltransferase CheR, N-terminal domain"/>
    <property type="match status" value="1"/>
</dbReference>
<evidence type="ECO:0000256" key="1">
    <source>
        <dbReference type="ARBA" id="ARBA00001541"/>
    </source>
</evidence>
<dbReference type="InterPro" id="IPR029063">
    <property type="entry name" value="SAM-dependent_MTases_sf"/>
</dbReference>
<gene>
    <name evidence="7" type="ORF">DI628_07370</name>
</gene>
<evidence type="ECO:0000256" key="4">
    <source>
        <dbReference type="ARBA" id="ARBA00022679"/>
    </source>
</evidence>
<dbReference type="EMBL" id="VAFM01000002">
    <property type="protein sequence ID" value="TKW60709.1"/>
    <property type="molecule type" value="Genomic_DNA"/>
</dbReference>
<evidence type="ECO:0000256" key="2">
    <source>
        <dbReference type="ARBA" id="ARBA00012534"/>
    </source>
</evidence>
<dbReference type="InterPro" id="IPR022642">
    <property type="entry name" value="CheR_C"/>
</dbReference>
<sequence length="333" mass="36883">MQGQTMSLVPPASPFASATSAASSATPSTSTPSLGLISPANRPQLSDALFNKFAGLIYELSGMRFEANKSYFIASKLDLRVQALGLKNFEAYLAYLESPSGRSEYGFLIDEITINETFFYRHEPQLQAFLDEVLMPMIFARKAQRQMRFRILSAAASTGDELYTIALMLKDMGLVGKDMTFELVGTDICHDALQKARAGVYRKYNIRNVPASILQQNFDHAAGSGGGTETWTIKPDIKAMCRFQEGNLMDATRTSALGKFDIIFCRNVLIYFDEASKEKVVRNLANILTDDGFVLLGHSENIYSQRHILRPDKTHTNAIAYGKAPPGTPKYNV</sequence>
<dbReference type="Pfam" id="PF03705">
    <property type="entry name" value="CheR_N"/>
    <property type="match status" value="1"/>
</dbReference>
<dbReference type="SMART" id="SM00138">
    <property type="entry name" value="MeTrc"/>
    <property type="match status" value="1"/>
</dbReference>
<dbReference type="Gene3D" id="3.40.50.150">
    <property type="entry name" value="Vaccinia Virus protein VP39"/>
    <property type="match status" value="1"/>
</dbReference>
<accession>A0A6N4RAK6</accession>
<dbReference type="InterPro" id="IPR022641">
    <property type="entry name" value="CheR_N"/>
</dbReference>
<proteinExistence type="predicted"/>
<dbReference type="SUPFAM" id="SSF53335">
    <property type="entry name" value="S-adenosyl-L-methionine-dependent methyltransferases"/>
    <property type="match status" value="1"/>
</dbReference>
<dbReference type="SUPFAM" id="SSF47757">
    <property type="entry name" value="Chemotaxis receptor methyltransferase CheR, N-terminal domain"/>
    <property type="match status" value="1"/>
</dbReference>
<feature type="domain" description="CheR-type methyltransferase" evidence="6">
    <location>
        <begin position="38"/>
        <end position="302"/>
    </location>
</feature>
<dbReference type="InterPro" id="IPR000780">
    <property type="entry name" value="CheR_MeTrfase"/>
</dbReference>
<dbReference type="PRINTS" id="PR00996">
    <property type="entry name" value="CHERMTFRASE"/>
</dbReference>
<evidence type="ECO:0000313" key="7">
    <source>
        <dbReference type="EMBL" id="TKW60709.1"/>
    </source>
</evidence>
<dbReference type="Proteomes" id="UP000320948">
    <property type="component" value="Unassembled WGS sequence"/>
</dbReference>
<evidence type="ECO:0000256" key="5">
    <source>
        <dbReference type="ARBA" id="ARBA00022691"/>
    </source>
</evidence>
<keyword evidence="5" id="KW-0949">S-adenosyl-L-methionine</keyword>
<name>A0A6N4RAK6_BLAVI</name>
<evidence type="ECO:0000256" key="3">
    <source>
        <dbReference type="ARBA" id="ARBA00022603"/>
    </source>
</evidence>
<dbReference type="GO" id="GO:0032259">
    <property type="term" value="P:methylation"/>
    <property type="evidence" value="ECO:0007669"/>
    <property type="project" value="UniProtKB-KW"/>
</dbReference>
<dbReference type="InterPro" id="IPR050903">
    <property type="entry name" value="Bact_Chemotaxis_MeTrfase"/>
</dbReference>